<keyword evidence="2" id="KW-1185">Reference proteome</keyword>
<dbReference type="HOGENOM" id="CLU_063022_1_0_6"/>
<protein>
    <submittedName>
        <fullName evidence="1">3-oxoacyl-(Acyl-carrier-protein) synthase</fullName>
    </submittedName>
</protein>
<dbReference type="AlphaFoldDB" id="Q2SED5"/>
<evidence type="ECO:0000313" key="2">
    <source>
        <dbReference type="Proteomes" id="UP000000238"/>
    </source>
</evidence>
<evidence type="ECO:0000313" key="1">
    <source>
        <dbReference type="EMBL" id="ABC30989.1"/>
    </source>
</evidence>
<dbReference type="RefSeq" id="WP_011398056.1">
    <property type="nucleotide sequence ID" value="NC_007645.1"/>
</dbReference>
<reference evidence="1 2" key="1">
    <citation type="journal article" date="2005" name="Nucleic Acids Res.">
        <title>Genomic blueprint of Hahella chejuensis, a marine microbe producing an algicidal agent.</title>
        <authorList>
            <person name="Jeong H."/>
            <person name="Yim J.H."/>
            <person name="Lee C."/>
            <person name="Choi S.-H."/>
            <person name="Park Y.K."/>
            <person name="Yoon S.H."/>
            <person name="Hur C.-G."/>
            <person name="Kang H.-Y."/>
            <person name="Kim D."/>
            <person name="Lee H.H."/>
            <person name="Park K.H."/>
            <person name="Park S.-H."/>
            <person name="Park H.-S."/>
            <person name="Lee H.K."/>
            <person name="Oh T.K."/>
            <person name="Kim J.F."/>
        </authorList>
    </citation>
    <scope>NUCLEOTIDE SEQUENCE [LARGE SCALE GENOMIC DNA]</scope>
    <source>
        <strain evidence="1 2">KCTC 2396</strain>
    </source>
</reference>
<sequence>MSTPQDFNTELPIAVSEVGAITSVGRGIQDSFASILAGMSRSTEVSGFKVFDGDEHDMVPLIGHPVAAVTEGFSALARWRLLADHALGNLIQRGKTPGAKLTQTPTGCTIVLPTLEGDRFYYDRRIRPPYSSESLLSGLLIKHGLNIPLEQRGYFCSGHAGIGEAILALKSKMEAGAIHRGIIIAVDSMLDGFSLLWLNEAGRLKTPDSAHGLAPGEAAVALILERADALQQRGGKPMAWLKAAACSEDDYGFWQIGRTQGRGLINALNQAMQNFGPDFQTELYTDINGEHWRSTELGMAIPGSSIGPSLAGGFKAVAESVGETGAASGALNIAIAAQALALGQSQAPYATILSSSDYGDTCACILQKAML</sequence>
<dbReference type="Proteomes" id="UP000000238">
    <property type="component" value="Chromosome"/>
</dbReference>
<dbReference type="KEGG" id="hch:HCH_04282"/>
<name>Q2SED5_HAHCH</name>
<dbReference type="eggNOG" id="COG0304">
    <property type="taxonomic scope" value="Bacteria"/>
</dbReference>
<dbReference type="Gene3D" id="3.40.47.10">
    <property type="match status" value="1"/>
</dbReference>
<gene>
    <name evidence="1" type="ordered locus">HCH_04282</name>
</gene>
<accession>Q2SED5</accession>
<dbReference type="SUPFAM" id="SSF53901">
    <property type="entry name" value="Thiolase-like"/>
    <property type="match status" value="2"/>
</dbReference>
<dbReference type="InterPro" id="IPR016039">
    <property type="entry name" value="Thiolase-like"/>
</dbReference>
<proteinExistence type="predicted"/>
<dbReference type="GO" id="GO:0016746">
    <property type="term" value="F:acyltransferase activity"/>
    <property type="evidence" value="ECO:0007669"/>
    <property type="project" value="InterPro"/>
</dbReference>
<dbReference type="OrthoDB" id="6194976at2"/>
<dbReference type="EMBL" id="CP000155">
    <property type="protein sequence ID" value="ABC30989.1"/>
    <property type="molecule type" value="Genomic_DNA"/>
</dbReference>
<organism evidence="1 2">
    <name type="scientific">Hahella chejuensis (strain KCTC 2396)</name>
    <dbReference type="NCBI Taxonomy" id="349521"/>
    <lineage>
        <taxon>Bacteria</taxon>
        <taxon>Pseudomonadati</taxon>
        <taxon>Pseudomonadota</taxon>
        <taxon>Gammaproteobacteria</taxon>
        <taxon>Oceanospirillales</taxon>
        <taxon>Hahellaceae</taxon>
        <taxon>Hahella</taxon>
    </lineage>
</organism>
<dbReference type="STRING" id="349521.HCH_04282"/>